<dbReference type="SUPFAM" id="SSF69118">
    <property type="entry name" value="AhpD-like"/>
    <property type="match status" value="1"/>
</dbReference>
<dbReference type="PANTHER" id="PTHR33570">
    <property type="entry name" value="4-CARBOXYMUCONOLACTONE DECARBOXYLASE FAMILY PROTEIN"/>
    <property type="match status" value="1"/>
</dbReference>
<dbReference type="AlphaFoldDB" id="A0A1U7JLW5"/>
<evidence type="ECO:0000313" key="3">
    <source>
        <dbReference type="Proteomes" id="UP000185783"/>
    </source>
</evidence>
<dbReference type="InterPro" id="IPR052512">
    <property type="entry name" value="4CMD/NDH-1_regulator"/>
</dbReference>
<gene>
    <name evidence="2" type="ORF">A3843_01740</name>
</gene>
<dbReference type="PANTHER" id="PTHR33570:SF2">
    <property type="entry name" value="CARBOXYMUCONOLACTONE DECARBOXYLASE-LIKE DOMAIN-CONTAINING PROTEIN"/>
    <property type="match status" value="1"/>
</dbReference>
<dbReference type="InterPro" id="IPR003779">
    <property type="entry name" value="CMD-like"/>
</dbReference>
<dbReference type="EMBL" id="LVVZ01000004">
    <property type="protein sequence ID" value="OKL45682.1"/>
    <property type="molecule type" value="Genomic_DNA"/>
</dbReference>
<dbReference type="Pfam" id="PF02627">
    <property type="entry name" value="CMD"/>
    <property type="match status" value="1"/>
</dbReference>
<reference evidence="2 3" key="1">
    <citation type="submission" date="2016-03" db="EMBL/GenBank/DDBJ databases">
        <title>Genome sequence of Nesiotobacter sp. nov., a moderately halophilic alphaproteobacterium isolated from the Yellow Sea, China.</title>
        <authorList>
            <person name="Zhang G."/>
            <person name="Zhang R."/>
        </authorList>
    </citation>
    <scope>NUCLEOTIDE SEQUENCE [LARGE SCALE GENOMIC DNA]</scope>
    <source>
        <strain evidence="2 3">WB1-6</strain>
    </source>
</reference>
<proteinExistence type="predicted"/>
<protein>
    <submittedName>
        <fullName evidence="2">4-carboxymuconolactone decarboxylase</fullName>
    </submittedName>
</protein>
<dbReference type="InterPro" id="IPR012788">
    <property type="entry name" value="Decarb_PcaC"/>
</dbReference>
<evidence type="ECO:0000313" key="2">
    <source>
        <dbReference type="EMBL" id="OKL45682.1"/>
    </source>
</evidence>
<name>A0A1U7JLW5_9HYPH</name>
<dbReference type="RefSeq" id="WP_028483059.1">
    <property type="nucleotide sequence ID" value="NZ_LVVZ01000004.1"/>
</dbReference>
<keyword evidence="3" id="KW-1185">Reference proteome</keyword>
<comment type="caution">
    <text evidence="2">The sequence shown here is derived from an EMBL/GenBank/DDBJ whole genome shotgun (WGS) entry which is preliminary data.</text>
</comment>
<dbReference type="InterPro" id="IPR029032">
    <property type="entry name" value="AhpD-like"/>
</dbReference>
<dbReference type="STRING" id="197461.A3843_01740"/>
<dbReference type="Gene3D" id="1.20.1290.10">
    <property type="entry name" value="AhpD-like"/>
    <property type="match status" value="1"/>
</dbReference>
<dbReference type="Proteomes" id="UP000185783">
    <property type="component" value="Unassembled WGS sequence"/>
</dbReference>
<accession>A0A1U7JLW5</accession>
<dbReference type="GO" id="GO:0051920">
    <property type="term" value="F:peroxiredoxin activity"/>
    <property type="evidence" value="ECO:0007669"/>
    <property type="project" value="InterPro"/>
</dbReference>
<dbReference type="NCBIfam" id="TIGR02425">
    <property type="entry name" value="decarb_PcaC"/>
    <property type="match status" value="1"/>
</dbReference>
<sequence length="132" mass="14621">MTNSANRYAQGMRTRRQVLGDAHVDRVEAAKDAFDAPFQDMITEAAWGHLWSRPEWPARDRSIVTIALLAALGHQEELAMHIRAARNTGATRSDIREALLHTAIYAGVPAANTAIKTAKQVFDELDGEEARQ</sequence>
<organism evidence="2 3">
    <name type="scientific">Pseudovibrio exalbescens</name>
    <dbReference type="NCBI Taxonomy" id="197461"/>
    <lineage>
        <taxon>Bacteria</taxon>
        <taxon>Pseudomonadati</taxon>
        <taxon>Pseudomonadota</taxon>
        <taxon>Alphaproteobacteria</taxon>
        <taxon>Hyphomicrobiales</taxon>
        <taxon>Stappiaceae</taxon>
        <taxon>Pseudovibrio</taxon>
    </lineage>
</organism>
<evidence type="ECO:0000259" key="1">
    <source>
        <dbReference type="Pfam" id="PF02627"/>
    </source>
</evidence>
<feature type="domain" description="Carboxymuconolactone decarboxylase-like" evidence="1">
    <location>
        <begin position="37"/>
        <end position="119"/>
    </location>
</feature>